<dbReference type="PANTHER" id="PTHR43626">
    <property type="entry name" value="ACYL-COA N-ACYLTRANSFERASE"/>
    <property type="match status" value="1"/>
</dbReference>
<dbReference type="Gene3D" id="3.40.630.30">
    <property type="match status" value="1"/>
</dbReference>
<dbReference type="InterPro" id="IPR045039">
    <property type="entry name" value="NSI-like"/>
</dbReference>
<reference evidence="4 5" key="1">
    <citation type="submission" date="2017-05" db="EMBL/GenBank/DDBJ databases">
        <authorList>
            <person name="Song R."/>
            <person name="Chenine A.L."/>
            <person name="Ruprecht R.M."/>
        </authorList>
    </citation>
    <scope>NUCLEOTIDE SEQUENCE [LARGE SCALE GENOMIC DNA]</scope>
    <source>
        <strain evidence="4 5">CECT 8489</strain>
    </source>
</reference>
<dbReference type="RefSeq" id="WP_093975041.1">
    <property type="nucleotide sequence ID" value="NZ_FXXQ01000010.1"/>
</dbReference>
<feature type="domain" description="N-acetyltransferase" evidence="3">
    <location>
        <begin position="1"/>
        <end position="130"/>
    </location>
</feature>
<evidence type="ECO:0000256" key="1">
    <source>
        <dbReference type="ARBA" id="ARBA00022679"/>
    </source>
</evidence>
<accession>A0A238J2A7</accession>
<organism evidence="4 5">
    <name type="scientific">Boseongicola aestuarii</name>
    <dbReference type="NCBI Taxonomy" id="1470561"/>
    <lineage>
        <taxon>Bacteria</taxon>
        <taxon>Pseudomonadati</taxon>
        <taxon>Pseudomonadota</taxon>
        <taxon>Alphaproteobacteria</taxon>
        <taxon>Rhodobacterales</taxon>
        <taxon>Paracoccaceae</taxon>
        <taxon>Boseongicola</taxon>
    </lineage>
</organism>
<dbReference type="GO" id="GO:0008080">
    <property type="term" value="F:N-acetyltransferase activity"/>
    <property type="evidence" value="ECO:0007669"/>
    <property type="project" value="InterPro"/>
</dbReference>
<evidence type="ECO:0000256" key="2">
    <source>
        <dbReference type="ARBA" id="ARBA00023315"/>
    </source>
</evidence>
<evidence type="ECO:0000313" key="5">
    <source>
        <dbReference type="Proteomes" id="UP000201838"/>
    </source>
</evidence>
<sequence>MLSFSTDAATVREYCALRDASGLGAFPDENARIGLANTLTAVWLRHEGRLIGMARIIGDGGCFAQVTDVAIHPDFQRQGLGARVMEQLLLQARETLPKDLYISLIAGPGAENLYAKFGFKSLHGMARTLP</sequence>
<dbReference type="InterPro" id="IPR000182">
    <property type="entry name" value="GNAT_dom"/>
</dbReference>
<protein>
    <submittedName>
        <fullName evidence="4">Acetyltransferase (GNAT) family protein</fullName>
    </submittedName>
</protein>
<keyword evidence="2" id="KW-0012">Acyltransferase</keyword>
<dbReference type="CDD" id="cd04301">
    <property type="entry name" value="NAT_SF"/>
    <property type="match status" value="1"/>
</dbReference>
<dbReference type="Proteomes" id="UP000201838">
    <property type="component" value="Unassembled WGS sequence"/>
</dbReference>
<name>A0A238J2A7_9RHOB</name>
<dbReference type="Pfam" id="PF13508">
    <property type="entry name" value="Acetyltransf_7"/>
    <property type="match status" value="1"/>
</dbReference>
<gene>
    <name evidence="4" type="ORF">BOA8489_02968</name>
</gene>
<dbReference type="SUPFAM" id="SSF55729">
    <property type="entry name" value="Acyl-CoA N-acyltransferases (Nat)"/>
    <property type="match status" value="1"/>
</dbReference>
<dbReference type="EMBL" id="FXXQ01000010">
    <property type="protein sequence ID" value="SMX24838.1"/>
    <property type="molecule type" value="Genomic_DNA"/>
</dbReference>
<keyword evidence="1 4" id="KW-0808">Transferase</keyword>
<dbReference type="AlphaFoldDB" id="A0A238J2A7"/>
<dbReference type="PROSITE" id="PS51186">
    <property type="entry name" value="GNAT"/>
    <property type="match status" value="1"/>
</dbReference>
<dbReference type="PANTHER" id="PTHR43626:SF4">
    <property type="entry name" value="GCN5-RELATED N-ACETYLTRANSFERASE 2, CHLOROPLASTIC"/>
    <property type="match status" value="1"/>
</dbReference>
<dbReference type="GO" id="GO:0005737">
    <property type="term" value="C:cytoplasm"/>
    <property type="evidence" value="ECO:0007669"/>
    <property type="project" value="TreeGrafter"/>
</dbReference>
<dbReference type="InterPro" id="IPR016181">
    <property type="entry name" value="Acyl_CoA_acyltransferase"/>
</dbReference>
<proteinExistence type="predicted"/>
<dbReference type="OrthoDB" id="9797456at2"/>
<evidence type="ECO:0000313" key="4">
    <source>
        <dbReference type="EMBL" id="SMX24838.1"/>
    </source>
</evidence>
<evidence type="ECO:0000259" key="3">
    <source>
        <dbReference type="PROSITE" id="PS51186"/>
    </source>
</evidence>
<keyword evidence="5" id="KW-1185">Reference proteome</keyword>